<proteinExistence type="predicted"/>
<dbReference type="GO" id="GO:0016301">
    <property type="term" value="F:kinase activity"/>
    <property type="evidence" value="ECO:0007669"/>
    <property type="project" value="InterPro"/>
</dbReference>
<dbReference type="PANTHER" id="PTHR39426">
    <property type="entry name" value="HOMOLOGY TO DEATH-ON-CURING PROTEIN OF PHAGE P1"/>
    <property type="match status" value="1"/>
</dbReference>
<dbReference type="InterPro" id="IPR003812">
    <property type="entry name" value="Fido"/>
</dbReference>
<organism evidence="2 3">
    <name type="scientific">Haloquadratum walsbyi J07HQW1</name>
    <dbReference type="NCBI Taxonomy" id="1238424"/>
    <lineage>
        <taxon>Archaea</taxon>
        <taxon>Methanobacteriati</taxon>
        <taxon>Methanobacteriota</taxon>
        <taxon>Stenosarchaea group</taxon>
        <taxon>Halobacteria</taxon>
        <taxon>Halobacteriales</taxon>
        <taxon>Haloferacaceae</taxon>
        <taxon>Haloquadratum</taxon>
    </lineage>
</organism>
<dbReference type="Proteomes" id="UP000030649">
    <property type="component" value="Unassembled WGS sequence"/>
</dbReference>
<protein>
    <submittedName>
        <fullName evidence="2">Death-on-curing family protein</fullName>
    </submittedName>
</protein>
<evidence type="ECO:0000313" key="3">
    <source>
        <dbReference type="Proteomes" id="UP000030649"/>
    </source>
</evidence>
<evidence type="ECO:0000313" key="2">
    <source>
        <dbReference type="EMBL" id="ERG91786.1"/>
    </source>
</evidence>
<dbReference type="HOGENOM" id="CLU_115697_1_1_2"/>
<dbReference type="NCBIfam" id="TIGR01550">
    <property type="entry name" value="DOC_P1"/>
    <property type="match status" value="1"/>
</dbReference>
<dbReference type="PANTHER" id="PTHR39426:SF1">
    <property type="entry name" value="HOMOLOGY TO DEATH-ON-CURING PROTEIN OF PHAGE P1"/>
    <property type="match status" value="1"/>
</dbReference>
<dbReference type="EMBL" id="KE356560">
    <property type="protein sequence ID" value="ERG91786.1"/>
    <property type="molecule type" value="Genomic_DNA"/>
</dbReference>
<dbReference type="STRING" id="1238424.J07HQW1_01820"/>
<name>U1PHZ6_9EURY</name>
<accession>U1PHZ6</accession>
<dbReference type="InterPro" id="IPR006440">
    <property type="entry name" value="Doc"/>
</dbReference>
<gene>
    <name evidence="2" type="ORF">J07HQW1_01820</name>
</gene>
<dbReference type="PROSITE" id="PS51459">
    <property type="entry name" value="FIDO"/>
    <property type="match status" value="1"/>
</dbReference>
<dbReference type="InterPro" id="IPR036597">
    <property type="entry name" value="Fido-like_dom_sf"/>
</dbReference>
<feature type="domain" description="Fido" evidence="1">
    <location>
        <begin position="11"/>
        <end position="115"/>
    </location>
</feature>
<dbReference type="SUPFAM" id="SSF140931">
    <property type="entry name" value="Fic-like"/>
    <property type="match status" value="1"/>
</dbReference>
<reference evidence="2 3" key="1">
    <citation type="journal article" date="2013" name="PLoS ONE">
        <title>Assembly-driven community genomics of a hypersaline microbial ecosystem.</title>
        <authorList>
            <person name="Podell S."/>
            <person name="Ugalde J.A."/>
            <person name="Narasingarao P."/>
            <person name="Banfield J.F."/>
            <person name="Heidelberg K.B."/>
            <person name="Allen E.E."/>
        </authorList>
    </citation>
    <scope>NUCLEOTIDE SEQUENCE [LARGE SCALE GENOMIC DNA]</scope>
    <source>
        <strain evidence="3">J07HQW1</strain>
    </source>
</reference>
<dbReference type="AlphaFoldDB" id="U1PHZ6"/>
<dbReference type="Pfam" id="PF02661">
    <property type="entry name" value="Fic"/>
    <property type="match status" value="1"/>
</dbReference>
<dbReference type="Gene3D" id="1.20.120.1870">
    <property type="entry name" value="Fic/DOC protein, Fido domain"/>
    <property type="match status" value="1"/>
</dbReference>
<sequence length="115" mass="12926">MDEGPEPISYLSAGDIRDIHELIVESNADTTAGISSPGDIEYTVEHIQESHFSQVPESLHEKAFQLLRLIAANYPFVDGNKRTALMSTRIFYALNGRRFDYNREIKEILKALATG</sequence>
<dbReference type="InterPro" id="IPR053737">
    <property type="entry name" value="Type_II_TA_Toxin"/>
</dbReference>
<evidence type="ECO:0000259" key="1">
    <source>
        <dbReference type="PROSITE" id="PS51459"/>
    </source>
</evidence>